<accession>A0A835KRW4</accession>
<feature type="compositionally biased region" description="Basic residues" evidence="1">
    <location>
        <begin position="129"/>
        <end position="142"/>
    </location>
</feature>
<evidence type="ECO:0000313" key="3">
    <source>
        <dbReference type="Proteomes" id="UP000636709"/>
    </source>
</evidence>
<name>A0A835KRW4_9POAL</name>
<comment type="caution">
    <text evidence="2">The sequence shown here is derived from an EMBL/GenBank/DDBJ whole genome shotgun (WGS) entry which is preliminary data.</text>
</comment>
<dbReference type="EMBL" id="JACEFO010000430">
    <property type="protein sequence ID" value="KAF8769596.1"/>
    <property type="molecule type" value="Genomic_DNA"/>
</dbReference>
<dbReference type="InterPro" id="IPR025322">
    <property type="entry name" value="PADRE_dom"/>
</dbReference>
<sequence length="211" mass="22676">MGLKLSCIHRGCCSISRQHVHQQTSPAPARVIAGDGSLKEFPAASPLISVSDELGLEDGGDTSSFLCSADALYFNEHPPAMSSGNVLLPGQMYFVLSGDLLGRPLSAADMAALAARASSALASSSGKQPQRRRRCGGGKRKKKTLRVMPVQEQQDAESVGLFNEKLNELTLGQVGVLLMSQVRKKMNDEMITAAERSRHKRALSIIREDAE</sequence>
<organism evidence="2 3">
    <name type="scientific">Digitaria exilis</name>
    <dbReference type="NCBI Taxonomy" id="1010633"/>
    <lineage>
        <taxon>Eukaryota</taxon>
        <taxon>Viridiplantae</taxon>
        <taxon>Streptophyta</taxon>
        <taxon>Embryophyta</taxon>
        <taxon>Tracheophyta</taxon>
        <taxon>Spermatophyta</taxon>
        <taxon>Magnoliopsida</taxon>
        <taxon>Liliopsida</taxon>
        <taxon>Poales</taxon>
        <taxon>Poaceae</taxon>
        <taxon>PACMAD clade</taxon>
        <taxon>Panicoideae</taxon>
        <taxon>Panicodae</taxon>
        <taxon>Paniceae</taxon>
        <taxon>Anthephorinae</taxon>
        <taxon>Digitaria</taxon>
    </lineage>
</organism>
<proteinExistence type="predicted"/>
<dbReference type="Pfam" id="PF14009">
    <property type="entry name" value="PADRE"/>
    <property type="match status" value="1"/>
</dbReference>
<gene>
    <name evidence="2" type="ORF">HU200_006189</name>
</gene>
<feature type="compositionally biased region" description="Low complexity" evidence="1">
    <location>
        <begin position="119"/>
        <end position="128"/>
    </location>
</feature>
<dbReference type="Proteomes" id="UP000636709">
    <property type="component" value="Unassembled WGS sequence"/>
</dbReference>
<dbReference type="AlphaFoldDB" id="A0A835KRW4"/>
<reference evidence="2" key="1">
    <citation type="submission" date="2020-07" db="EMBL/GenBank/DDBJ databases">
        <title>Genome sequence and genetic diversity analysis of an under-domesticated orphan crop, white fonio (Digitaria exilis).</title>
        <authorList>
            <person name="Bennetzen J.L."/>
            <person name="Chen S."/>
            <person name="Ma X."/>
            <person name="Wang X."/>
            <person name="Yssel A.E.J."/>
            <person name="Chaluvadi S.R."/>
            <person name="Johnson M."/>
            <person name="Gangashetty P."/>
            <person name="Hamidou F."/>
            <person name="Sanogo M.D."/>
            <person name="Zwaenepoel A."/>
            <person name="Wallace J."/>
            <person name="Van De Peer Y."/>
            <person name="Van Deynze A."/>
        </authorList>
    </citation>
    <scope>NUCLEOTIDE SEQUENCE</scope>
    <source>
        <tissue evidence="2">Leaves</tissue>
    </source>
</reference>
<dbReference type="PANTHER" id="PTHR33052">
    <property type="entry name" value="DUF4228 DOMAIN PROTEIN-RELATED"/>
    <property type="match status" value="1"/>
</dbReference>
<evidence type="ECO:0000256" key="1">
    <source>
        <dbReference type="SAM" id="MobiDB-lite"/>
    </source>
</evidence>
<keyword evidence="3" id="KW-1185">Reference proteome</keyword>
<protein>
    <submittedName>
        <fullName evidence="2">Uncharacterized protein</fullName>
    </submittedName>
</protein>
<dbReference type="OrthoDB" id="1919386at2759"/>
<evidence type="ECO:0000313" key="2">
    <source>
        <dbReference type="EMBL" id="KAF8769596.1"/>
    </source>
</evidence>
<feature type="region of interest" description="Disordered" evidence="1">
    <location>
        <begin position="119"/>
        <end position="142"/>
    </location>
</feature>